<dbReference type="EMBL" id="KI679741">
    <property type="protein sequence ID" value="ETL92948.1"/>
    <property type="molecule type" value="Genomic_DNA"/>
</dbReference>
<name>W2L681_PHYNI</name>
<dbReference type="Proteomes" id="UP000054423">
    <property type="component" value="Unassembled WGS sequence"/>
</dbReference>
<organism evidence="1">
    <name type="scientific">Phytophthora nicotianae</name>
    <name type="common">Potato buckeye rot agent</name>
    <name type="synonym">Phytophthora parasitica</name>
    <dbReference type="NCBI Taxonomy" id="4792"/>
    <lineage>
        <taxon>Eukaryota</taxon>
        <taxon>Sar</taxon>
        <taxon>Stramenopiles</taxon>
        <taxon>Oomycota</taxon>
        <taxon>Peronosporomycetes</taxon>
        <taxon>Peronosporales</taxon>
        <taxon>Peronosporaceae</taxon>
        <taxon>Phytophthora</taxon>
    </lineage>
</organism>
<gene>
    <name evidence="1" type="ORF">L917_08804</name>
</gene>
<accession>W2L681</accession>
<dbReference type="VEuPathDB" id="FungiDB:PPTG_18188"/>
<evidence type="ECO:0000313" key="1">
    <source>
        <dbReference type="EMBL" id="ETL92948.1"/>
    </source>
</evidence>
<dbReference type="AlphaFoldDB" id="W2L681"/>
<protein>
    <submittedName>
        <fullName evidence="1">Uncharacterized protein</fullName>
    </submittedName>
</protein>
<proteinExistence type="predicted"/>
<reference evidence="1" key="1">
    <citation type="submission" date="2013-11" db="EMBL/GenBank/DDBJ databases">
        <title>The Genome Sequence of Phytophthora parasitica CHvinca01.</title>
        <authorList>
            <consortium name="The Broad Institute Genomics Platform"/>
            <person name="Russ C."/>
            <person name="Tyler B."/>
            <person name="Panabieres F."/>
            <person name="Shan W."/>
            <person name="Tripathy S."/>
            <person name="Grunwald N."/>
            <person name="Machado M."/>
            <person name="Johnson C.S."/>
            <person name="Arredondo F."/>
            <person name="Hong C."/>
            <person name="Coffey M."/>
            <person name="Young S.K."/>
            <person name="Zeng Q."/>
            <person name="Gargeya S."/>
            <person name="Fitzgerald M."/>
            <person name="Abouelleil A."/>
            <person name="Alvarado L."/>
            <person name="Chapman S.B."/>
            <person name="Gainer-Dewar J."/>
            <person name="Goldberg J."/>
            <person name="Griggs A."/>
            <person name="Gujja S."/>
            <person name="Hansen M."/>
            <person name="Howarth C."/>
            <person name="Imamovic A."/>
            <person name="Ireland A."/>
            <person name="Larimer J."/>
            <person name="McCowan C."/>
            <person name="Murphy C."/>
            <person name="Pearson M."/>
            <person name="Poon T.W."/>
            <person name="Priest M."/>
            <person name="Roberts A."/>
            <person name="Saif S."/>
            <person name="Shea T."/>
            <person name="Sykes S."/>
            <person name="Wortman J."/>
            <person name="Nusbaum C."/>
            <person name="Birren B."/>
        </authorList>
    </citation>
    <scope>NUCLEOTIDE SEQUENCE [LARGE SCALE GENOMIC DNA]</scope>
    <source>
        <strain evidence="1">CHvinca01</strain>
    </source>
</reference>
<sequence>MCLIEQARVEMVEGKRRFKFYYAIGDSMANARTREVELTSDDNVRWITDEGGYSLTLTEVDESSVEVVFDSLGCFKSEEQARGHFIMFDRLVTRWDQLVTSSNLLTF</sequence>
<dbReference type="OrthoDB" id="128302at2759"/>